<evidence type="ECO:0000256" key="4">
    <source>
        <dbReference type="ARBA" id="ARBA00022692"/>
    </source>
</evidence>
<dbReference type="GO" id="GO:0005886">
    <property type="term" value="C:plasma membrane"/>
    <property type="evidence" value="ECO:0007669"/>
    <property type="project" value="UniProtKB-SubCell"/>
</dbReference>
<evidence type="ECO:0000259" key="8">
    <source>
        <dbReference type="Pfam" id="PF00884"/>
    </source>
</evidence>
<name>R3TNA1_9ENTE</name>
<feature type="domain" description="Sulfatase N-terminal" evidence="8">
    <location>
        <begin position="258"/>
        <end position="541"/>
    </location>
</feature>
<keyword evidence="3" id="KW-1003">Cell membrane</keyword>
<comment type="subcellular location">
    <subcellularLocation>
        <location evidence="1">Cell membrane</location>
        <topology evidence="1">Multi-pass membrane protein</topology>
    </subcellularLocation>
</comment>
<gene>
    <name evidence="9" type="ORF">UC3_02855</name>
</gene>
<dbReference type="InterPro" id="IPR000917">
    <property type="entry name" value="Sulfatase_N"/>
</dbReference>
<dbReference type="CDD" id="cd16015">
    <property type="entry name" value="LTA_synthase"/>
    <property type="match status" value="1"/>
</dbReference>
<evidence type="ECO:0000256" key="5">
    <source>
        <dbReference type="ARBA" id="ARBA00022989"/>
    </source>
</evidence>
<dbReference type="PANTHER" id="PTHR47371">
    <property type="entry name" value="LIPOTEICHOIC ACID SYNTHASE"/>
    <property type="match status" value="1"/>
</dbReference>
<evidence type="ECO:0000256" key="7">
    <source>
        <dbReference type="SAM" id="Phobius"/>
    </source>
</evidence>
<dbReference type="RefSeq" id="WP_010769490.1">
    <property type="nucleotide sequence ID" value="NZ_ASWE01000001.1"/>
</dbReference>
<dbReference type="Pfam" id="PF00884">
    <property type="entry name" value="Sulfatase"/>
    <property type="match status" value="1"/>
</dbReference>
<evidence type="ECO:0000313" key="9">
    <source>
        <dbReference type="EMBL" id="EOL42503.1"/>
    </source>
</evidence>
<dbReference type="eggNOG" id="COG1368">
    <property type="taxonomic scope" value="Bacteria"/>
</dbReference>
<evidence type="ECO:0000256" key="2">
    <source>
        <dbReference type="ARBA" id="ARBA00004936"/>
    </source>
</evidence>
<keyword evidence="10" id="KW-1185">Reference proteome</keyword>
<dbReference type="AlphaFoldDB" id="R3TNA1"/>
<accession>R3TNA1</accession>
<evidence type="ECO:0000256" key="3">
    <source>
        <dbReference type="ARBA" id="ARBA00022475"/>
    </source>
</evidence>
<feature type="transmembrane region" description="Helical" evidence="7">
    <location>
        <begin position="161"/>
        <end position="178"/>
    </location>
</feature>
<evidence type="ECO:0000313" key="10">
    <source>
        <dbReference type="Proteomes" id="UP000013785"/>
    </source>
</evidence>
<organism evidence="9 10">
    <name type="scientific">Enterococcus phoeniculicola ATCC BAA-412</name>
    <dbReference type="NCBI Taxonomy" id="1158610"/>
    <lineage>
        <taxon>Bacteria</taxon>
        <taxon>Bacillati</taxon>
        <taxon>Bacillota</taxon>
        <taxon>Bacilli</taxon>
        <taxon>Lactobacillales</taxon>
        <taxon>Enterococcaceae</taxon>
        <taxon>Enterococcus</taxon>
    </lineage>
</organism>
<feature type="transmembrane region" description="Helical" evidence="7">
    <location>
        <begin position="54"/>
        <end position="72"/>
    </location>
</feature>
<dbReference type="HOGENOM" id="CLU_014385_0_0_9"/>
<dbReference type="STRING" id="154621.RV11_GL000674"/>
<feature type="transmembrane region" description="Helical" evidence="7">
    <location>
        <begin position="14"/>
        <end position="34"/>
    </location>
</feature>
<protein>
    <submittedName>
        <fullName evidence="9">Arylsulfatase</fullName>
    </submittedName>
</protein>
<dbReference type="SUPFAM" id="SSF53649">
    <property type="entry name" value="Alkaline phosphatase-like"/>
    <property type="match status" value="1"/>
</dbReference>
<dbReference type="OrthoDB" id="243547at2"/>
<dbReference type="InterPro" id="IPR017850">
    <property type="entry name" value="Alkaline_phosphatase_core_sf"/>
</dbReference>
<feature type="transmembrane region" description="Helical" evidence="7">
    <location>
        <begin position="79"/>
        <end position="96"/>
    </location>
</feature>
<dbReference type="PATRIC" id="fig|1158610.3.peg.2840"/>
<feature type="transmembrane region" description="Helical" evidence="7">
    <location>
        <begin position="131"/>
        <end position="149"/>
    </location>
</feature>
<dbReference type="Gene3D" id="3.40.720.10">
    <property type="entry name" value="Alkaline Phosphatase, subunit A"/>
    <property type="match status" value="1"/>
</dbReference>
<comment type="pathway">
    <text evidence="2">Cell wall biogenesis; lipoteichoic acid biosynthesis.</text>
</comment>
<evidence type="ECO:0000256" key="1">
    <source>
        <dbReference type="ARBA" id="ARBA00004651"/>
    </source>
</evidence>
<dbReference type="EMBL" id="AJAT01000017">
    <property type="protein sequence ID" value="EOL42503.1"/>
    <property type="molecule type" value="Genomic_DNA"/>
</dbReference>
<keyword evidence="6 7" id="KW-0472">Membrane</keyword>
<reference evidence="9 10" key="1">
    <citation type="submission" date="2013-02" db="EMBL/GenBank/DDBJ databases">
        <title>The Genome Sequence of Enterococcus phoeniculicola BAA-412.</title>
        <authorList>
            <consortium name="The Broad Institute Genome Sequencing Platform"/>
            <consortium name="The Broad Institute Genome Sequencing Center for Infectious Disease"/>
            <person name="Earl A.M."/>
            <person name="Gilmore M.S."/>
            <person name="Lebreton F."/>
            <person name="Walker B."/>
            <person name="Young S.K."/>
            <person name="Zeng Q."/>
            <person name="Gargeya S."/>
            <person name="Fitzgerald M."/>
            <person name="Haas B."/>
            <person name="Abouelleil A."/>
            <person name="Alvarado L."/>
            <person name="Arachchi H.M."/>
            <person name="Berlin A.M."/>
            <person name="Chapman S.B."/>
            <person name="Dewar J."/>
            <person name="Goldberg J."/>
            <person name="Griggs A."/>
            <person name="Gujja S."/>
            <person name="Hansen M."/>
            <person name="Howarth C."/>
            <person name="Imamovic A."/>
            <person name="Larimer J."/>
            <person name="McCowan C."/>
            <person name="Murphy C."/>
            <person name="Neiman D."/>
            <person name="Pearson M."/>
            <person name="Priest M."/>
            <person name="Roberts A."/>
            <person name="Saif S."/>
            <person name="Shea T."/>
            <person name="Sisk P."/>
            <person name="Sykes S."/>
            <person name="Wortman J."/>
            <person name="Nusbaum C."/>
            <person name="Birren B."/>
        </authorList>
    </citation>
    <scope>NUCLEOTIDE SEQUENCE [LARGE SCALE GENOMIC DNA]</scope>
    <source>
        <strain evidence="9 10">ATCC BAA-412</strain>
    </source>
</reference>
<sequence length="614" mass="70568">MKKKIQALLRDKRVIYPIITILLLALVVGSNLYLQWCQNNLSWDLAFKFAFSWHAEKFFLGCFVLAVLLLFFISLAGSVGVGTLLYSLVIGILGYADYMKMTLRQEPIYPDDLKMITELGLLKEMAGTGPFILIMALSLAALSLFGWGIYKSFKKPRHFQVIRGTTFILSIALFFYISNFNNPNNLLRKEYNKTALWIPYSQKMNYYNTGFIGGFLYNLKVDPMDKPAGYSKEKVEEITKKYKDLAKNKNKTRTQREPNIIYIMSESFSDPSRLNGLTISGDPLADYYEMANQTYSGNMLSQNYGGGTANIEFEALTSFSMELMNPQMTTPYTMLVPKMTEFPSLVSVLKDRNYQTTAIHPYNTSMYKRKDVYNVFGFDQFLDEDTMTYTDTIQKNPYISDAAAYKEVMDILKDDSTPQFIHLVTMQTHMPYSGKYTALDYQASGEGNMDSLQNYLQDVSYSSQALKTFLNELKKVDRQTLVVFWGDHLPGIYSDEIQAANDESTLHETQFLMYDNKGNLTNKDNHQAITSPFYFAGDLMEQSNLPTTGFYQLVNAVQETLPAFERNLYFQNGQWQKEIKLTKDESEAYEAYQMIQYDIVAGNQYSLSERFFKE</sequence>
<keyword evidence="4 7" id="KW-0812">Transmembrane</keyword>
<keyword evidence="5 7" id="KW-1133">Transmembrane helix</keyword>
<evidence type="ECO:0000256" key="6">
    <source>
        <dbReference type="ARBA" id="ARBA00023136"/>
    </source>
</evidence>
<comment type="caution">
    <text evidence="9">The sequence shown here is derived from an EMBL/GenBank/DDBJ whole genome shotgun (WGS) entry which is preliminary data.</text>
</comment>
<dbReference type="Proteomes" id="UP000013785">
    <property type="component" value="Unassembled WGS sequence"/>
</dbReference>
<dbReference type="InterPro" id="IPR050448">
    <property type="entry name" value="OpgB/LTA_synthase_biosynth"/>
</dbReference>
<dbReference type="PANTHER" id="PTHR47371:SF3">
    <property type="entry name" value="PHOSPHOGLYCEROL TRANSFERASE I"/>
    <property type="match status" value="1"/>
</dbReference>
<proteinExistence type="predicted"/>